<evidence type="ECO:0000313" key="1">
    <source>
        <dbReference type="EMBL" id="QUV94630.1"/>
    </source>
</evidence>
<dbReference type="InterPro" id="IPR021809">
    <property type="entry name" value="DUF3386"/>
</dbReference>
<dbReference type="RefSeq" id="WP_211422908.1">
    <property type="nucleotide sequence ID" value="NZ_CP072642.1"/>
</dbReference>
<protein>
    <submittedName>
        <fullName evidence="1">DUF3386 domain-containing protein</fullName>
    </submittedName>
</protein>
<dbReference type="Pfam" id="PF11866">
    <property type="entry name" value="DUF3386"/>
    <property type="match status" value="1"/>
</dbReference>
<sequence length="227" mass="25036">MAVSVTVPDAPSTMAETLLQDARARRATFPDDQFHGFMAAVTFREGSHTFTGHVTLKTIRDITLDLPGASQESLEWLRGVLAMNLAHRLERSGGMPVPTNYPVFIAEGEDNALGVKIVFEGDPLGSSYRIQDGVITEVCRQMHGSRFTITTLDVVITEDGRNLPRHYVVTYFDPETGRLSGVAQYTEHYAPVGGIHLPTFIRIIETNQEGITTVRAIELHDLTLLAD</sequence>
<proteinExistence type="predicted"/>
<dbReference type="EMBL" id="CP072642">
    <property type="protein sequence ID" value="QUV94630.1"/>
    <property type="molecule type" value="Genomic_DNA"/>
</dbReference>
<gene>
    <name evidence="1" type="ORF">J8C05_04065</name>
</gene>
<evidence type="ECO:0000313" key="2">
    <source>
        <dbReference type="Proteomes" id="UP000677668"/>
    </source>
</evidence>
<name>A0ABX8B0V5_9BACT</name>
<accession>A0ABX8B0V5</accession>
<dbReference type="Proteomes" id="UP000677668">
    <property type="component" value="Chromosome 1"/>
</dbReference>
<keyword evidence="2" id="KW-1185">Reference proteome</keyword>
<reference evidence="1 2" key="1">
    <citation type="submission" date="2021-03" db="EMBL/GenBank/DDBJ databases">
        <title>Genomic and phenotypic characterization of Chloracidobacterium isolates provides evidence for multiple species.</title>
        <authorList>
            <person name="Saini M.K."/>
            <person name="Costas A.M.G."/>
            <person name="Tank M."/>
            <person name="Bryant D.A."/>
        </authorList>
    </citation>
    <scope>NUCLEOTIDE SEQUENCE [LARGE SCALE GENOMIC DNA]</scope>
    <source>
        <strain evidence="1 2">N</strain>
    </source>
</reference>
<organism evidence="1 2">
    <name type="scientific">Chloracidobacterium sp. N</name>
    <dbReference type="NCBI Taxonomy" id="2821540"/>
    <lineage>
        <taxon>Bacteria</taxon>
        <taxon>Pseudomonadati</taxon>
        <taxon>Acidobacteriota</taxon>
        <taxon>Terriglobia</taxon>
        <taxon>Terriglobales</taxon>
        <taxon>Acidobacteriaceae</taxon>
        <taxon>Chloracidobacterium</taxon>
        <taxon>Chloracidobacterium aggregatum</taxon>
    </lineage>
</organism>